<dbReference type="InterPro" id="IPR000305">
    <property type="entry name" value="GIY-YIG_endonuc"/>
</dbReference>
<dbReference type="PROSITE" id="PS50164">
    <property type="entry name" value="GIY_YIG"/>
    <property type="match status" value="1"/>
</dbReference>
<reference evidence="2" key="1">
    <citation type="journal article" date="2014" name="Int. J. Syst. Evol. Microbiol.">
        <title>Complete genome sequence of Corynebacterium casei LMG S-19264T (=DSM 44701T), isolated from a smear-ripened cheese.</title>
        <authorList>
            <consortium name="US DOE Joint Genome Institute (JGI-PGF)"/>
            <person name="Walter F."/>
            <person name="Albersmeier A."/>
            <person name="Kalinowski J."/>
            <person name="Ruckert C."/>
        </authorList>
    </citation>
    <scope>NUCLEOTIDE SEQUENCE</scope>
    <source>
        <strain evidence="2">CGMCC 1.12921</strain>
    </source>
</reference>
<dbReference type="EMBL" id="BMGH01000001">
    <property type="protein sequence ID" value="GGD04715.1"/>
    <property type="molecule type" value="Genomic_DNA"/>
</dbReference>
<dbReference type="SUPFAM" id="SSF82771">
    <property type="entry name" value="GIY-YIG endonuclease"/>
    <property type="match status" value="1"/>
</dbReference>
<organism evidence="2 3">
    <name type="scientific">Aquisalinus flavus</name>
    <dbReference type="NCBI Taxonomy" id="1526572"/>
    <lineage>
        <taxon>Bacteria</taxon>
        <taxon>Pseudomonadati</taxon>
        <taxon>Pseudomonadota</taxon>
        <taxon>Alphaproteobacteria</taxon>
        <taxon>Parvularculales</taxon>
        <taxon>Parvularculaceae</taxon>
        <taxon>Aquisalinus</taxon>
    </lineage>
</organism>
<feature type="domain" description="GIY-YIG" evidence="1">
    <location>
        <begin position="1"/>
        <end position="76"/>
    </location>
</feature>
<evidence type="ECO:0000313" key="3">
    <source>
        <dbReference type="Proteomes" id="UP000613582"/>
    </source>
</evidence>
<dbReference type="InterPro" id="IPR035901">
    <property type="entry name" value="GIY-YIG_endonuc_sf"/>
</dbReference>
<gene>
    <name evidence="2" type="ORF">GCM10011342_12120</name>
</gene>
<proteinExistence type="predicted"/>
<reference evidence="2" key="2">
    <citation type="submission" date="2020-09" db="EMBL/GenBank/DDBJ databases">
        <authorList>
            <person name="Sun Q."/>
            <person name="Zhou Y."/>
        </authorList>
    </citation>
    <scope>NUCLEOTIDE SEQUENCE</scope>
    <source>
        <strain evidence="2">CGMCC 1.12921</strain>
    </source>
</reference>
<protein>
    <recommendedName>
        <fullName evidence="1">GIY-YIG domain-containing protein</fullName>
    </recommendedName>
</protein>
<keyword evidence="3" id="KW-1185">Reference proteome</keyword>
<accession>A0A8J2V498</accession>
<dbReference type="CDD" id="cd10449">
    <property type="entry name" value="GIY-YIG_SLX1_like"/>
    <property type="match status" value="1"/>
</dbReference>
<evidence type="ECO:0000313" key="2">
    <source>
        <dbReference type="EMBL" id="GGD04715.1"/>
    </source>
</evidence>
<dbReference type="Gene3D" id="3.40.1440.10">
    <property type="entry name" value="GIY-YIG endonuclease"/>
    <property type="match status" value="1"/>
</dbReference>
<name>A0A8J2V498_9PROT</name>
<comment type="caution">
    <text evidence="2">The sequence shown here is derived from an EMBL/GenBank/DDBJ whole genome shotgun (WGS) entry which is preliminary data.</text>
</comment>
<dbReference type="AlphaFoldDB" id="A0A8J2V498"/>
<sequence length="79" mass="9118">MKYVYIPKSELDPDRHYVGIASDLKDRLSKHNCGAVAHTAKFRPWAIKTYLAFSDHEKALAFEKYLKTASDRAFSKKQL</sequence>
<dbReference type="RefSeq" id="WP_188160362.1">
    <property type="nucleotide sequence ID" value="NZ_BMGH01000001.1"/>
</dbReference>
<evidence type="ECO:0000259" key="1">
    <source>
        <dbReference type="PROSITE" id="PS50164"/>
    </source>
</evidence>
<dbReference type="Proteomes" id="UP000613582">
    <property type="component" value="Unassembled WGS sequence"/>
</dbReference>
<dbReference type="Pfam" id="PF01541">
    <property type="entry name" value="GIY-YIG"/>
    <property type="match status" value="1"/>
</dbReference>